<gene>
    <name evidence="5" type="primary">rpsU</name>
    <name evidence="7" type="ORF">BSZ36_13355</name>
</gene>
<evidence type="ECO:0000313" key="8">
    <source>
        <dbReference type="Proteomes" id="UP000216446"/>
    </source>
</evidence>
<dbReference type="PRINTS" id="PR00976">
    <property type="entry name" value="RIBOSOMALS21"/>
</dbReference>
<evidence type="ECO:0000256" key="3">
    <source>
        <dbReference type="ARBA" id="ARBA00023274"/>
    </source>
</evidence>
<dbReference type="GO" id="GO:0005840">
    <property type="term" value="C:ribosome"/>
    <property type="evidence" value="ECO:0007669"/>
    <property type="project" value="UniProtKB-KW"/>
</dbReference>
<dbReference type="RefSeq" id="WP_094549747.1">
    <property type="nucleotide sequence ID" value="NZ_MQWB01000001.1"/>
</dbReference>
<dbReference type="AlphaFoldDB" id="A0A259U1H9"/>
<keyword evidence="8" id="KW-1185">Reference proteome</keyword>
<protein>
    <recommendedName>
        <fullName evidence="4 5">Small ribosomal subunit protein bS21</fullName>
    </recommendedName>
</protein>
<evidence type="ECO:0000256" key="5">
    <source>
        <dbReference type="HAMAP-Rule" id="MF_00358"/>
    </source>
</evidence>
<dbReference type="NCBIfam" id="TIGR00030">
    <property type="entry name" value="S21p"/>
    <property type="match status" value="1"/>
</dbReference>
<comment type="similarity">
    <text evidence="1 5 6">Belongs to the bacterial ribosomal protein bS21 family.</text>
</comment>
<dbReference type="InParanoid" id="A0A259U1H9"/>
<organism evidence="7 8">
    <name type="scientific">Rubricoccus marinus</name>
    <dbReference type="NCBI Taxonomy" id="716817"/>
    <lineage>
        <taxon>Bacteria</taxon>
        <taxon>Pseudomonadati</taxon>
        <taxon>Rhodothermota</taxon>
        <taxon>Rhodothermia</taxon>
        <taxon>Rhodothermales</taxon>
        <taxon>Rubricoccaceae</taxon>
        <taxon>Rubricoccus</taxon>
    </lineage>
</organism>
<dbReference type="InterPro" id="IPR038380">
    <property type="entry name" value="Ribosomal_bS21_sf"/>
</dbReference>
<dbReference type="GO" id="GO:0006412">
    <property type="term" value="P:translation"/>
    <property type="evidence" value="ECO:0007669"/>
    <property type="project" value="UniProtKB-UniRule"/>
</dbReference>
<dbReference type="InterPro" id="IPR018278">
    <property type="entry name" value="Ribosomal_bS21_CS"/>
</dbReference>
<evidence type="ECO:0000256" key="1">
    <source>
        <dbReference type="ARBA" id="ARBA00006640"/>
    </source>
</evidence>
<accession>A0A259U1H9</accession>
<dbReference type="InterPro" id="IPR001911">
    <property type="entry name" value="Ribosomal_bS21"/>
</dbReference>
<dbReference type="Gene3D" id="1.20.5.1150">
    <property type="entry name" value="Ribosomal protein S8"/>
    <property type="match status" value="1"/>
</dbReference>
<keyword evidence="2 5" id="KW-0689">Ribosomal protein</keyword>
<sequence length="65" mass="7915">MAIGIKVRDKESIDRALRRFKRTVNRARVLREFRDNLAFTKPSDVKRVERKEAYKKAKRASRRYY</sequence>
<dbReference type="HAMAP" id="MF_00358">
    <property type="entry name" value="Ribosomal_bS21"/>
    <property type="match status" value="1"/>
</dbReference>
<evidence type="ECO:0000256" key="4">
    <source>
        <dbReference type="ARBA" id="ARBA00035135"/>
    </source>
</evidence>
<evidence type="ECO:0000256" key="6">
    <source>
        <dbReference type="RuleBase" id="RU000667"/>
    </source>
</evidence>
<dbReference type="PROSITE" id="PS01181">
    <property type="entry name" value="RIBOSOMAL_S21"/>
    <property type="match status" value="1"/>
</dbReference>
<evidence type="ECO:0000256" key="2">
    <source>
        <dbReference type="ARBA" id="ARBA00022980"/>
    </source>
</evidence>
<dbReference type="OrthoDB" id="598353at2"/>
<name>A0A259U1H9_9BACT</name>
<dbReference type="FunCoup" id="A0A259U1H9">
    <property type="interactions" value="426"/>
</dbReference>
<dbReference type="Pfam" id="PF01165">
    <property type="entry name" value="Ribosomal_S21"/>
    <property type="match status" value="1"/>
</dbReference>
<proteinExistence type="inferred from homology"/>
<dbReference type="GO" id="GO:0003735">
    <property type="term" value="F:structural constituent of ribosome"/>
    <property type="evidence" value="ECO:0007669"/>
    <property type="project" value="InterPro"/>
</dbReference>
<reference evidence="7 8" key="1">
    <citation type="submission" date="2016-11" db="EMBL/GenBank/DDBJ databases">
        <title>Study of marine rhodopsin-containing bacteria.</title>
        <authorList>
            <person name="Yoshizawa S."/>
            <person name="Kumagai Y."/>
            <person name="Kogure K."/>
        </authorList>
    </citation>
    <scope>NUCLEOTIDE SEQUENCE [LARGE SCALE GENOMIC DNA]</scope>
    <source>
        <strain evidence="7 8">SG-29</strain>
    </source>
</reference>
<dbReference type="EMBL" id="MQWB01000001">
    <property type="protein sequence ID" value="OZC03885.1"/>
    <property type="molecule type" value="Genomic_DNA"/>
</dbReference>
<dbReference type="Proteomes" id="UP000216446">
    <property type="component" value="Unassembled WGS sequence"/>
</dbReference>
<evidence type="ECO:0000313" key="7">
    <source>
        <dbReference type="EMBL" id="OZC03885.1"/>
    </source>
</evidence>
<comment type="caution">
    <text evidence="7">The sequence shown here is derived from an EMBL/GenBank/DDBJ whole genome shotgun (WGS) entry which is preliminary data.</text>
</comment>
<keyword evidence="3 5" id="KW-0687">Ribonucleoprotein</keyword>
<dbReference type="GO" id="GO:1990904">
    <property type="term" value="C:ribonucleoprotein complex"/>
    <property type="evidence" value="ECO:0007669"/>
    <property type="project" value="UniProtKB-KW"/>
</dbReference>